<feature type="signal peptide" evidence="3">
    <location>
        <begin position="1"/>
        <end position="31"/>
    </location>
</feature>
<protein>
    <submittedName>
        <fullName evidence="5">Branched-chain amino acid ABC transporter substrate-binding protein</fullName>
    </submittedName>
</protein>
<evidence type="ECO:0000256" key="1">
    <source>
        <dbReference type="ARBA" id="ARBA00010062"/>
    </source>
</evidence>
<dbReference type="InterPro" id="IPR028081">
    <property type="entry name" value="Leu-bd"/>
</dbReference>
<dbReference type="SUPFAM" id="SSF53822">
    <property type="entry name" value="Periplasmic binding protein-like I"/>
    <property type="match status" value="1"/>
</dbReference>
<dbReference type="PANTHER" id="PTHR30483:SF6">
    <property type="entry name" value="PERIPLASMIC BINDING PROTEIN OF ABC TRANSPORTER FOR NATURAL AMINO ACIDS"/>
    <property type="match status" value="1"/>
</dbReference>
<evidence type="ECO:0000259" key="4">
    <source>
        <dbReference type="Pfam" id="PF13458"/>
    </source>
</evidence>
<name>A0A423PFX4_9GAMM</name>
<accession>A0A423PFX4</accession>
<organism evidence="5 6">
    <name type="scientific">Salinisphaera orenii MK-B5</name>
    <dbReference type="NCBI Taxonomy" id="856730"/>
    <lineage>
        <taxon>Bacteria</taxon>
        <taxon>Pseudomonadati</taxon>
        <taxon>Pseudomonadota</taxon>
        <taxon>Gammaproteobacteria</taxon>
        <taxon>Salinisphaerales</taxon>
        <taxon>Salinisphaeraceae</taxon>
        <taxon>Salinisphaera</taxon>
    </lineage>
</organism>
<dbReference type="InterPro" id="IPR051010">
    <property type="entry name" value="BCAA_transport"/>
</dbReference>
<feature type="domain" description="Leucine-binding protein" evidence="4">
    <location>
        <begin position="40"/>
        <end position="375"/>
    </location>
</feature>
<comment type="caution">
    <text evidence="5">The sequence shown here is derived from an EMBL/GenBank/DDBJ whole genome shotgun (WGS) entry which is preliminary data.</text>
</comment>
<feature type="chain" id="PRO_5019544528" evidence="3">
    <location>
        <begin position="32"/>
        <end position="387"/>
    </location>
</feature>
<dbReference type="AlphaFoldDB" id="A0A423PFX4"/>
<evidence type="ECO:0000313" key="5">
    <source>
        <dbReference type="EMBL" id="ROO24507.1"/>
    </source>
</evidence>
<keyword evidence="6" id="KW-1185">Reference proteome</keyword>
<dbReference type="Gene3D" id="3.40.50.2300">
    <property type="match status" value="2"/>
</dbReference>
<evidence type="ECO:0000256" key="3">
    <source>
        <dbReference type="SAM" id="SignalP"/>
    </source>
</evidence>
<evidence type="ECO:0000313" key="6">
    <source>
        <dbReference type="Proteomes" id="UP000283993"/>
    </source>
</evidence>
<dbReference type="EMBL" id="AYKH01000042">
    <property type="protein sequence ID" value="ROO24507.1"/>
    <property type="molecule type" value="Genomic_DNA"/>
</dbReference>
<keyword evidence="2 3" id="KW-0732">Signal</keyword>
<dbReference type="PANTHER" id="PTHR30483">
    <property type="entry name" value="LEUCINE-SPECIFIC-BINDING PROTEIN"/>
    <property type="match status" value="1"/>
</dbReference>
<proteinExistence type="inferred from homology"/>
<comment type="similarity">
    <text evidence="1">Belongs to the leucine-binding protein family.</text>
</comment>
<dbReference type="RefSeq" id="WP_123632137.1">
    <property type="nucleotide sequence ID" value="NZ_AYKH01000042.1"/>
</dbReference>
<dbReference type="Pfam" id="PF13458">
    <property type="entry name" value="Peripla_BP_6"/>
    <property type="match status" value="1"/>
</dbReference>
<dbReference type="InterPro" id="IPR028082">
    <property type="entry name" value="Peripla_BP_I"/>
</dbReference>
<reference evidence="5 6" key="1">
    <citation type="submission" date="2013-10" db="EMBL/GenBank/DDBJ databases">
        <title>Salinisphaera orenii MK-B5 Genome Sequencing.</title>
        <authorList>
            <person name="Lai Q."/>
            <person name="Li C."/>
            <person name="Shao Z."/>
        </authorList>
    </citation>
    <scope>NUCLEOTIDE SEQUENCE [LARGE SCALE GENOMIC DNA]</scope>
    <source>
        <strain evidence="5 6">MK-B5</strain>
    </source>
</reference>
<evidence type="ECO:0000256" key="2">
    <source>
        <dbReference type="ARBA" id="ARBA00022729"/>
    </source>
</evidence>
<sequence>MKSIQDHRRRVRAVVIAAAAALTLGAAGAVAADDSGPVFKVGALFPLTGPNAVYGKLFSEGADLAVEHVNDSDEIDGRLDIVHADSQALPQPAVVGMNKLVNVDKVNFVLSAFSGVSKAIAPIGNREHVLMVNGGGVSPELAIGDYFLNDIPLSDDEVNALLPYAVEEMGIERIAVIHVNDPFGNGVNRVIKERCAELGCEVVSEIGIDPSATSFRSEAVKLRAAGADAIYIASYGQQQNVIAKQLRDGGIRSQLLSYSAFGIPATQALGAADGAVYTSEHIDYDADELTRDFLSSFKDEYGEEPNYYQVNYYNAVLIYADLIAHLQSQDKAVTGENLRAALQEMGSFDVVGGKISFREDGTVRMPIEINRISDGESEVLETVELTE</sequence>
<dbReference type="Proteomes" id="UP000283993">
    <property type="component" value="Unassembled WGS sequence"/>
</dbReference>
<gene>
    <name evidence="5" type="ORF">SAOR_15040</name>
</gene>